<keyword evidence="1" id="KW-0732">Signal</keyword>
<dbReference type="AlphaFoldDB" id="A0AB38YDT7"/>
<dbReference type="RefSeq" id="WP_304994813.1">
    <property type="nucleotide sequence ID" value="NZ_CP101717.1"/>
</dbReference>
<name>A0AB38YDT7_9GAMM</name>
<proteinExistence type="predicted"/>
<accession>A0AB38YDT7</accession>
<feature type="signal peptide" evidence="1">
    <location>
        <begin position="1"/>
        <end position="26"/>
    </location>
</feature>
<evidence type="ECO:0000313" key="2">
    <source>
        <dbReference type="EMBL" id="WLD57528.1"/>
    </source>
</evidence>
<dbReference type="Pfam" id="PF14352">
    <property type="entry name" value="DUF4402"/>
    <property type="match status" value="1"/>
</dbReference>
<sequence>MRRNSSLVQVFSGALLWLSVAFTAQAQIAITNQQDLAFGRFVAGNGGTVTVGVAGARSSTGDVFLIPSSDGLAAQFLVTGDADATYTIQLPANGAVNLTGPGADMPLSDFVSSPANFGQLSAVGAQTLAVGATLTVNSGQLPGDYVGGFSVIVEYE</sequence>
<evidence type="ECO:0000256" key="1">
    <source>
        <dbReference type="SAM" id="SignalP"/>
    </source>
</evidence>
<gene>
    <name evidence="2" type="ORF">NFC81_12525</name>
</gene>
<protein>
    <submittedName>
        <fullName evidence="2">DUF4402 domain-containing protein</fullName>
    </submittedName>
</protein>
<organism evidence="2">
    <name type="scientific">Salinispirillum sp. LH 10-3-1</name>
    <dbReference type="NCBI Taxonomy" id="2952525"/>
    <lineage>
        <taxon>Bacteria</taxon>
        <taxon>Pseudomonadati</taxon>
        <taxon>Pseudomonadota</taxon>
        <taxon>Gammaproteobacteria</taxon>
        <taxon>Oceanospirillales</taxon>
        <taxon>Saccharospirillaceae</taxon>
        <taxon>Salinispirillum</taxon>
    </lineage>
</organism>
<dbReference type="EMBL" id="CP101717">
    <property type="protein sequence ID" value="WLD57528.1"/>
    <property type="molecule type" value="Genomic_DNA"/>
</dbReference>
<feature type="chain" id="PRO_5044189987" evidence="1">
    <location>
        <begin position="27"/>
        <end position="156"/>
    </location>
</feature>
<reference evidence="2" key="1">
    <citation type="submission" date="2022-07" db="EMBL/GenBank/DDBJ databases">
        <title>Complete genome sequence of Salinispirillum sp. LH10-3-1 capable of multiple carbohydrate inversion isolated from a soda lake.</title>
        <authorList>
            <person name="Liu J."/>
            <person name="Zhai Y."/>
            <person name="Zhang H."/>
            <person name="Yang H."/>
            <person name="Qu J."/>
            <person name="Li J."/>
        </authorList>
    </citation>
    <scope>NUCLEOTIDE SEQUENCE</scope>
    <source>
        <strain evidence="2">LH 10-3-1</strain>
    </source>
</reference>
<dbReference type="InterPro" id="IPR025514">
    <property type="entry name" value="DUF4402"/>
</dbReference>